<feature type="domain" description="AAA" evidence="19">
    <location>
        <begin position="542"/>
        <end position="653"/>
    </location>
</feature>
<dbReference type="InterPro" id="IPR050445">
    <property type="entry name" value="Bact_polysacc_biosynth/exp"/>
</dbReference>
<dbReference type="PANTHER" id="PTHR32309">
    <property type="entry name" value="TYROSINE-PROTEIN KINASE"/>
    <property type="match status" value="1"/>
</dbReference>
<keyword evidence="16" id="KW-0175">Coiled coil</keyword>
<evidence type="ECO:0000256" key="11">
    <source>
        <dbReference type="ARBA" id="ARBA00022840"/>
    </source>
</evidence>
<accession>A0A9X2W0R3</accession>
<evidence type="ECO:0000256" key="15">
    <source>
        <dbReference type="ARBA" id="ARBA00051245"/>
    </source>
</evidence>
<dbReference type="InterPro" id="IPR032807">
    <property type="entry name" value="GNVR"/>
</dbReference>
<sequence>MTDLIAFPAANPLGLSDTGASGPKGAGETPAIERVWLALNKYRIDFAVIVVLALLGALLITLISTPKYTATSRIEISRQQDRVTNVEGLQPDTAGQDLEFYQTQYSLLEARSLAERVMRAERLASDDAFFAASGVDLDGEFSSAGSRSQREQLAVDLLMRNVSVEPVRNSALVDLRYTSSDPQMSARIANAWVAQFVEAKLARRFDSTSDAREFLTNRLAELRQKLEQSERDLVNYAAQKGILPIETTIDASGRTIGQRTIAADKLQGISEALAKATTERIEAQARLGGSGAANESGNAGGAALPGLRTRRAEVASEYAKLSAQFEDGYPPVQALRSQMRSLDEAIAREERRVGSGTREAYDQAVKRERELLTQANTLEANLFQQRSDSIQYNIYQREVDTNRELYDGLLQRYKEIGVAGVGSSNVAIVDRATVPEGPSSPNMRLNLALAVIFGLAAAMSYVFIREQIDQSISDPADVSGVLGLSLLGLVPRSEEENAFEALADRKSELSEAYSSIATSLSFLTDHGIPRSMMFTSTVANEGKSTSVYALAEIIARLGRSVVIVDADMRNPTAHIFYEVANQKGLSNYLSGNSDLSDLIAPTKGGRVSVLPAGPTPPSTLELLSSERMRTIVRELASRFDHVLVDSPPILGLADAPLISRVVEGAVLAVEADNLKARRIKDGIVRLESAQTHIFGAILTKVDRRSPVYGYGYGYGYGSDQNDPFKYGSSASG</sequence>
<keyword evidence="6" id="KW-0997">Cell inner membrane</keyword>
<dbReference type="InterPro" id="IPR003856">
    <property type="entry name" value="LPS_length_determ_N"/>
</dbReference>
<keyword evidence="8 17" id="KW-0812">Transmembrane</keyword>
<evidence type="ECO:0000259" key="18">
    <source>
        <dbReference type="Pfam" id="PF02706"/>
    </source>
</evidence>
<comment type="similarity">
    <text evidence="3">Belongs to the etk/wzc family.</text>
</comment>
<dbReference type="InterPro" id="IPR005702">
    <property type="entry name" value="Wzc-like_C"/>
</dbReference>
<dbReference type="PANTHER" id="PTHR32309:SF13">
    <property type="entry name" value="FERRIC ENTEROBACTIN TRANSPORT PROTEIN FEPE"/>
    <property type="match status" value="1"/>
</dbReference>
<evidence type="ECO:0000256" key="5">
    <source>
        <dbReference type="ARBA" id="ARBA00022475"/>
    </source>
</evidence>
<evidence type="ECO:0000256" key="7">
    <source>
        <dbReference type="ARBA" id="ARBA00022679"/>
    </source>
</evidence>
<organism evidence="21 22">
    <name type="scientific">Tsuneonella litorea</name>
    <dbReference type="NCBI Taxonomy" id="2976475"/>
    <lineage>
        <taxon>Bacteria</taxon>
        <taxon>Pseudomonadati</taxon>
        <taxon>Pseudomonadota</taxon>
        <taxon>Alphaproteobacteria</taxon>
        <taxon>Sphingomonadales</taxon>
        <taxon>Erythrobacteraceae</taxon>
        <taxon>Tsuneonella</taxon>
    </lineage>
</organism>
<evidence type="ECO:0000256" key="6">
    <source>
        <dbReference type="ARBA" id="ARBA00022519"/>
    </source>
</evidence>
<keyword evidence="12 17" id="KW-1133">Transmembrane helix</keyword>
<keyword evidence="7" id="KW-0808">Transferase</keyword>
<dbReference type="Pfam" id="PF13614">
    <property type="entry name" value="AAA_31"/>
    <property type="match status" value="1"/>
</dbReference>
<evidence type="ECO:0000256" key="2">
    <source>
        <dbReference type="ARBA" id="ARBA00007316"/>
    </source>
</evidence>
<comment type="subcellular location">
    <subcellularLocation>
        <location evidence="1">Cell inner membrane</location>
        <topology evidence="1">Multi-pass membrane protein</topology>
    </subcellularLocation>
</comment>
<evidence type="ECO:0000256" key="9">
    <source>
        <dbReference type="ARBA" id="ARBA00022741"/>
    </source>
</evidence>
<evidence type="ECO:0000256" key="3">
    <source>
        <dbReference type="ARBA" id="ARBA00008883"/>
    </source>
</evidence>
<name>A0A9X2W0R3_9SPHN</name>
<dbReference type="InterPro" id="IPR025669">
    <property type="entry name" value="AAA_dom"/>
</dbReference>
<feature type="domain" description="Tyrosine-protein kinase G-rich" evidence="20">
    <location>
        <begin position="396"/>
        <end position="466"/>
    </location>
</feature>
<feature type="transmembrane region" description="Helical" evidence="17">
    <location>
        <begin position="44"/>
        <end position="63"/>
    </location>
</feature>
<keyword evidence="22" id="KW-1185">Reference proteome</keyword>
<evidence type="ECO:0000256" key="8">
    <source>
        <dbReference type="ARBA" id="ARBA00022692"/>
    </source>
</evidence>
<keyword evidence="13 17" id="KW-0472">Membrane</keyword>
<protein>
    <recommendedName>
        <fullName evidence="4">non-specific protein-tyrosine kinase</fullName>
        <ecNumber evidence="4">2.7.10.2</ecNumber>
    </recommendedName>
</protein>
<evidence type="ECO:0000313" key="22">
    <source>
        <dbReference type="Proteomes" id="UP001142648"/>
    </source>
</evidence>
<evidence type="ECO:0000259" key="19">
    <source>
        <dbReference type="Pfam" id="PF13614"/>
    </source>
</evidence>
<dbReference type="RefSeq" id="WP_259960543.1">
    <property type="nucleotide sequence ID" value="NZ_JAOAMV010000001.1"/>
</dbReference>
<comment type="similarity">
    <text evidence="2">Belongs to the CpsD/CapB family.</text>
</comment>
<dbReference type="CDD" id="cd05387">
    <property type="entry name" value="BY-kinase"/>
    <property type="match status" value="1"/>
</dbReference>
<dbReference type="Proteomes" id="UP001142648">
    <property type="component" value="Unassembled WGS sequence"/>
</dbReference>
<keyword evidence="14" id="KW-0829">Tyrosine-protein kinase</keyword>
<proteinExistence type="inferred from homology"/>
<dbReference type="InterPro" id="IPR027417">
    <property type="entry name" value="P-loop_NTPase"/>
</dbReference>
<evidence type="ECO:0000256" key="17">
    <source>
        <dbReference type="SAM" id="Phobius"/>
    </source>
</evidence>
<keyword evidence="5" id="KW-1003">Cell membrane</keyword>
<feature type="coiled-coil region" evidence="16">
    <location>
        <begin position="205"/>
        <end position="239"/>
    </location>
</feature>
<evidence type="ECO:0000256" key="16">
    <source>
        <dbReference type="SAM" id="Coils"/>
    </source>
</evidence>
<keyword evidence="9" id="KW-0547">Nucleotide-binding</keyword>
<comment type="catalytic activity">
    <reaction evidence="15">
        <text>L-tyrosyl-[protein] + ATP = O-phospho-L-tyrosyl-[protein] + ADP + H(+)</text>
        <dbReference type="Rhea" id="RHEA:10596"/>
        <dbReference type="Rhea" id="RHEA-COMP:10136"/>
        <dbReference type="Rhea" id="RHEA-COMP:20101"/>
        <dbReference type="ChEBI" id="CHEBI:15378"/>
        <dbReference type="ChEBI" id="CHEBI:30616"/>
        <dbReference type="ChEBI" id="CHEBI:46858"/>
        <dbReference type="ChEBI" id="CHEBI:61978"/>
        <dbReference type="ChEBI" id="CHEBI:456216"/>
        <dbReference type="EC" id="2.7.10.2"/>
    </reaction>
</comment>
<comment type="caution">
    <text evidence="21">The sequence shown here is derived from an EMBL/GenBank/DDBJ whole genome shotgun (WGS) entry which is preliminary data.</text>
</comment>
<dbReference type="Gene3D" id="3.40.50.300">
    <property type="entry name" value="P-loop containing nucleotide triphosphate hydrolases"/>
    <property type="match status" value="1"/>
</dbReference>
<feature type="coiled-coil region" evidence="16">
    <location>
        <begin position="332"/>
        <end position="381"/>
    </location>
</feature>
<gene>
    <name evidence="21" type="ORF">N0B51_02190</name>
</gene>
<evidence type="ECO:0000256" key="4">
    <source>
        <dbReference type="ARBA" id="ARBA00011903"/>
    </source>
</evidence>
<dbReference type="SUPFAM" id="SSF52540">
    <property type="entry name" value="P-loop containing nucleoside triphosphate hydrolases"/>
    <property type="match status" value="1"/>
</dbReference>
<feature type="domain" description="Polysaccharide chain length determinant N-terminal" evidence="18">
    <location>
        <begin position="38"/>
        <end position="119"/>
    </location>
</feature>
<keyword evidence="11" id="KW-0067">ATP-binding</keyword>
<dbReference type="Pfam" id="PF13807">
    <property type="entry name" value="GNVR"/>
    <property type="match status" value="1"/>
</dbReference>
<keyword evidence="10" id="KW-0418">Kinase</keyword>
<evidence type="ECO:0000256" key="13">
    <source>
        <dbReference type="ARBA" id="ARBA00023136"/>
    </source>
</evidence>
<evidence type="ECO:0000256" key="14">
    <source>
        <dbReference type="ARBA" id="ARBA00023137"/>
    </source>
</evidence>
<dbReference type="AlphaFoldDB" id="A0A9X2W0R3"/>
<dbReference type="GO" id="GO:0004715">
    <property type="term" value="F:non-membrane spanning protein tyrosine kinase activity"/>
    <property type="evidence" value="ECO:0007669"/>
    <property type="project" value="UniProtKB-EC"/>
</dbReference>
<dbReference type="EMBL" id="JAOAMV010000001">
    <property type="protein sequence ID" value="MCT2557785.1"/>
    <property type="molecule type" value="Genomic_DNA"/>
</dbReference>
<evidence type="ECO:0000256" key="10">
    <source>
        <dbReference type="ARBA" id="ARBA00022777"/>
    </source>
</evidence>
<evidence type="ECO:0000259" key="20">
    <source>
        <dbReference type="Pfam" id="PF13807"/>
    </source>
</evidence>
<evidence type="ECO:0000256" key="12">
    <source>
        <dbReference type="ARBA" id="ARBA00022989"/>
    </source>
</evidence>
<dbReference type="NCBIfam" id="TIGR01007">
    <property type="entry name" value="eps_fam"/>
    <property type="match status" value="1"/>
</dbReference>
<dbReference type="GO" id="GO:0005524">
    <property type="term" value="F:ATP binding"/>
    <property type="evidence" value="ECO:0007669"/>
    <property type="project" value="UniProtKB-KW"/>
</dbReference>
<evidence type="ECO:0000256" key="1">
    <source>
        <dbReference type="ARBA" id="ARBA00004429"/>
    </source>
</evidence>
<reference evidence="21" key="1">
    <citation type="submission" date="2022-09" db="EMBL/GenBank/DDBJ databases">
        <title>The genome sequence of Tsuneonella sp. YG55.</title>
        <authorList>
            <person name="Liu Y."/>
        </authorList>
    </citation>
    <scope>NUCLEOTIDE SEQUENCE</scope>
    <source>
        <strain evidence="21">YG55</strain>
    </source>
</reference>
<dbReference type="EC" id="2.7.10.2" evidence="4"/>
<evidence type="ECO:0000313" key="21">
    <source>
        <dbReference type="EMBL" id="MCT2557785.1"/>
    </source>
</evidence>
<dbReference type="GO" id="GO:0005886">
    <property type="term" value="C:plasma membrane"/>
    <property type="evidence" value="ECO:0007669"/>
    <property type="project" value="UniProtKB-SubCell"/>
</dbReference>
<dbReference type="Pfam" id="PF02706">
    <property type="entry name" value="Wzz"/>
    <property type="match status" value="1"/>
</dbReference>